<comment type="caution">
    <text evidence="2">The sequence shown here is derived from an EMBL/GenBank/DDBJ whole genome shotgun (WGS) entry which is preliminary data.</text>
</comment>
<dbReference type="SUPFAM" id="SSF53448">
    <property type="entry name" value="Nucleotide-diphospho-sugar transferases"/>
    <property type="match status" value="2"/>
</dbReference>
<dbReference type="Proteomes" id="UP001241747">
    <property type="component" value="Unassembled WGS sequence"/>
</dbReference>
<gene>
    <name evidence="2" type="ORF">QOZ94_002925</name>
</gene>
<sequence length="731" mass="78070">MADEIPPLPLRRGRAGPEGVVFSLPLPLRLRGLTRDGLIALRFAGPCAGVTVRVEDARGHALFAAPLATDEPLILLALPRGAARIVAAGAGADLHAGFLPVPDSFPLGRLALKLNAFLRGRIEMPPDAKGGIAGLALRWKIATDAARELRARLSTLIVCSAFGRHALQADYRRFRAKWVEDFAAAVPPDAAPLLTFITASDGTEADFAALNACATALKAQTDPRFDWLIAVPEAHLAASAGALESVASGFARLVPAPRSGAAEGLAAALASATPDRLITVLDPSGQPTRDAVAMIRAAFAAHPDCQLLYTDEERRDAAGAPLEGVFKPAFNRHLLEAWPYTGAFTVFRADRAQALGLDPAYGDAATYDLLLRYVDGLDGPAIRHLPRIAYSGTGREAGFADPAAAAAGARALTARLGTAVEMSADGRFLRPLFPVPAAAPKVSIVIPTRDRAGVLGMTLRTLIANTAYRNFEIIVVDNGSVEPDTFALFEETKAAWPATTIVRDDGDFNFPRICNAGVAAMTGELILLLNNDIEVIDGGWLDEMVALICRRDGAADTGVVGAKLLFPDRTIQHAGVIAGLFRYAAHWFAHCPHWAQGYEGRLLTRQNLSAVTGACLLIRKDVWAAIGPLDAVRFAEDCNDIDLCLRARRGGYGVVQTPFALLIHHESASRGRRRTAEHRARLKAQRARFDALWHASTLVDPHYNPNLKRDSLLAACASAPEGPRDARTDAI</sequence>
<accession>A0ABU0LG55</accession>
<protein>
    <submittedName>
        <fullName evidence="2">GT2 family glycosyltransferase</fullName>
    </submittedName>
</protein>
<reference evidence="2 3" key="1">
    <citation type="submission" date="2023-07" db="EMBL/GenBank/DDBJ databases">
        <title>Genomic Encyclopedia of Type Strains, Phase IV (KMG-IV): sequencing the most valuable type-strain genomes for metagenomic binning, comparative biology and taxonomic classification.</title>
        <authorList>
            <person name="Goeker M."/>
        </authorList>
    </citation>
    <scope>NUCLEOTIDE SEQUENCE [LARGE SCALE GENOMIC DNA]</scope>
    <source>
        <strain evidence="2 3">DSM 3770</strain>
    </source>
</reference>
<name>A0ABU0LG55_XANAG</name>
<dbReference type="PANTHER" id="PTHR43179:SF7">
    <property type="entry name" value="RHAMNOSYLTRANSFERASE WBBL"/>
    <property type="match status" value="1"/>
</dbReference>
<dbReference type="RefSeq" id="WP_237343796.1">
    <property type="nucleotide sequence ID" value="NZ_JABWGX010000001.1"/>
</dbReference>
<organism evidence="2 3">
    <name type="scientific">Xanthobacter agilis</name>
    <dbReference type="NCBI Taxonomy" id="47492"/>
    <lineage>
        <taxon>Bacteria</taxon>
        <taxon>Pseudomonadati</taxon>
        <taxon>Pseudomonadota</taxon>
        <taxon>Alphaproteobacteria</taxon>
        <taxon>Hyphomicrobiales</taxon>
        <taxon>Xanthobacteraceae</taxon>
        <taxon>Xanthobacter</taxon>
    </lineage>
</organism>
<evidence type="ECO:0000259" key="1">
    <source>
        <dbReference type="Pfam" id="PF00535"/>
    </source>
</evidence>
<dbReference type="InterPro" id="IPR029044">
    <property type="entry name" value="Nucleotide-diphossugar_trans"/>
</dbReference>
<dbReference type="PANTHER" id="PTHR43179">
    <property type="entry name" value="RHAMNOSYLTRANSFERASE WBBL"/>
    <property type="match status" value="1"/>
</dbReference>
<feature type="domain" description="Glycosyltransferase 2-like" evidence="1">
    <location>
        <begin position="443"/>
        <end position="564"/>
    </location>
</feature>
<dbReference type="EMBL" id="JAUSVY010000006">
    <property type="protein sequence ID" value="MDQ0506121.1"/>
    <property type="molecule type" value="Genomic_DNA"/>
</dbReference>
<dbReference type="CDD" id="cd04186">
    <property type="entry name" value="GT_2_like_c"/>
    <property type="match status" value="1"/>
</dbReference>
<dbReference type="Gene3D" id="3.90.550.10">
    <property type="entry name" value="Spore Coat Polysaccharide Biosynthesis Protein SpsA, Chain A"/>
    <property type="match status" value="2"/>
</dbReference>
<dbReference type="InterPro" id="IPR001173">
    <property type="entry name" value="Glyco_trans_2-like"/>
</dbReference>
<dbReference type="Pfam" id="PF00535">
    <property type="entry name" value="Glycos_transf_2"/>
    <property type="match status" value="1"/>
</dbReference>
<keyword evidence="3" id="KW-1185">Reference proteome</keyword>
<proteinExistence type="predicted"/>
<evidence type="ECO:0000313" key="2">
    <source>
        <dbReference type="EMBL" id="MDQ0506121.1"/>
    </source>
</evidence>
<evidence type="ECO:0000313" key="3">
    <source>
        <dbReference type="Proteomes" id="UP001241747"/>
    </source>
</evidence>